<feature type="region of interest" description="Disordered" evidence="1">
    <location>
        <begin position="23"/>
        <end position="49"/>
    </location>
</feature>
<dbReference type="Gramene" id="KGN62322">
    <property type="protein sequence ID" value="KGN62322"/>
    <property type="gene ID" value="Csa_2G349070"/>
</dbReference>
<reference evidence="2 3" key="2">
    <citation type="journal article" date="2009" name="PLoS ONE">
        <title>An integrated genetic and cytogenetic map of the cucumber genome.</title>
        <authorList>
            <person name="Ren Y."/>
            <person name="Zhang Z."/>
            <person name="Liu J."/>
            <person name="Staub J.E."/>
            <person name="Han Y."/>
            <person name="Cheng Z."/>
            <person name="Li X."/>
            <person name="Lu J."/>
            <person name="Miao H."/>
            <person name="Kang H."/>
            <person name="Xie B."/>
            <person name="Gu X."/>
            <person name="Wang X."/>
            <person name="Du Y."/>
            <person name="Jin W."/>
            <person name="Huang S."/>
        </authorList>
    </citation>
    <scope>NUCLEOTIDE SEQUENCE [LARGE SCALE GENOMIC DNA]</scope>
    <source>
        <strain evidence="3">cv. 9930</strain>
    </source>
</reference>
<dbReference type="Pfam" id="PF14009">
    <property type="entry name" value="PADRE"/>
    <property type="match status" value="1"/>
</dbReference>
<reference evidence="2 3" key="3">
    <citation type="journal article" date="2010" name="BMC Genomics">
        <title>Transcriptome sequencing and comparative analysis of cucumber flowers with different sex types.</title>
        <authorList>
            <person name="Guo S."/>
            <person name="Zheng Y."/>
            <person name="Joung J.G."/>
            <person name="Liu S."/>
            <person name="Zhang Z."/>
            <person name="Crasta O.R."/>
            <person name="Sobral B.W."/>
            <person name="Xu Y."/>
            <person name="Huang S."/>
            <person name="Fei Z."/>
        </authorList>
    </citation>
    <scope>NUCLEOTIDE SEQUENCE [LARGE SCALE GENOMIC DNA]</scope>
    <source>
        <strain evidence="3">cv. 9930</strain>
    </source>
</reference>
<proteinExistence type="predicted"/>
<accession>A0A0A0LND2</accession>
<dbReference type="PANTHER" id="PTHR33052">
    <property type="entry name" value="DUF4228 DOMAIN PROTEIN-RELATED"/>
    <property type="match status" value="1"/>
</dbReference>
<keyword evidence="3" id="KW-1185">Reference proteome</keyword>
<dbReference type="AlphaFoldDB" id="A0A0A0LND2"/>
<dbReference type="OMA" id="VSRERWS"/>
<gene>
    <name evidence="2" type="ORF">Csa_2G349070</name>
</gene>
<evidence type="ECO:0000256" key="1">
    <source>
        <dbReference type="SAM" id="MobiDB-lite"/>
    </source>
</evidence>
<organism evidence="2 3">
    <name type="scientific">Cucumis sativus</name>
    <name type="common">Cucumber</name>
    <dbReference type="NCBI Taxonomy" id="3659"/>
    <lineage>
        <taxon>Eukaryota</taxon>
        <taxon>Viridiplantae</taxon>
        <taxon>Streptophyta</taxon>
        <taxon>Embryophyta</taxon>
        <taxon>Tracheophyta</taxon>
        <taxon>Spermatophyta</taxon>
        <taxon>Magnoliopsida</taxon>
        <taxon>eudicotyledons</taxon>
        <taxon>Gunneridae</taxon>
        <taxon>Pentapetalae</taxon>
        <taxon>rosids</taxon>
        <taxon>fabids</taxon>
        <taxon>Cucurbitales</taxon>
        <taxon>Cucurbitaceae</taxon>
        <taxon>Benincaseae</taxon>
        <taxon>Cucumis</taxon>
    </lineage>
</organism>
<feature type="compositionally biased region" description="Low complexity" evidence="1">
    <location>
        <begin position="37"/>
        <end position="49"/>
    </location>
</feature>
<feature type="region of interest" description="Disordered" evidence="1">
    <location>
        <begin position="198"/>
        <end position="250"/>
    </location>
</feature>
<dbReference type="EMBL" id="CM002923">
    <property type="protein sequence ID" value="KGN62322.1"/>
    <property type="molecule type" value="Genomic_DNA"/>
</dbReference>
<dbReference type="InterPro" id="IPR025322">
    <property type="entry name" value="PADRE_dom"/>
</dbReference>
<name>A0A0A0LND2_CUCSA</name>
<sequence>MLRSCLPYLGSPHCVNNINDESKSRELEEAGRHHGHNNNNNQNNNSPSSFVSSINSKHIFVRVVHAGGKVDHYPNAVLASKILQTLPGKWLTHPQVFKQPHQSIIYPQEHLLPGHKYYVLPLSTIDKLMRKHSSNNNNTTTAIRFIIPQNNTTGTNQQIETADSEANIDHRDGHTLESTDQEDFSFYSAREFYANKNKRSASSAMNGSGRGSRKPRVLVPLPKPKPKPKPKPVSAYAWEPGLTSIQELSP</sequence>
<feature type="compositionally biased region" description="Basic and acidic residues" evidence="1">
    <location>
        <begin position="23"/>
        <end position="32"/>
    </location>
</feature>
<evidence type="ECO:0000313" key="2">
    <source>
        <dbReference type="EMBL" id="KGN62322.1"/>
    </source>
</evidence>
<evidence type="ECO:0000313" key="3">
    <source>
        <dbReference type="Proteomes" id="UP000029981"/>
    </source>
</evidence>
<dbReference type="Proteomes" id="UP000029981">
    <property type="component" value="Chromosome 2"/>
</dbReference>
<reference evidence="2 3" key="1">
    <citation type="journal article" date="2009" name="Nat. Genet.">
        <title>The genome of the cucumber, Cucumis sativus L.</title>
        <authorList>
            <person name="Huang S."/>
            <person name="Li R."/>
            <person name="Zhang Z."/>
            <person name="Li L."/>
            <person name="Gu X."/>
            <person name="Fan W."/>
            <person name="Lucas W.J."/>
            <person name="Wang X."/>
            <person name="Xie B."/>
            <person name="Ni P."/>
            <person name="Ren Y."/>
            <person name="Zhu H."/>
            <person name="Li J."/>
            <person name="Lin K."/>
            <person name="Jin W."/>
            <person name="Fei Z."/>
            <person name="Li G."/>
            <person name="Staub J."/>
            <person name="Kilian A."/>
            <person name="van der Vossen E.A."/>
            <person name="Wu Y."/>
            <person name="Guo J."/>
            <person name="He J."/>
            <person name="Jia Z."/>
            <person name="Ren Y."/>
            <person name="Tian G."/>
            <person name="Lu Y."/>
            <person name="Ruan J."/>
            <person name="Qian W."/>
            <person name="Wang M."/>
            <person name="Huang Q."/>
            <person name="Li B."/>
            <person name="Xuan Z."/>
            <person name="Cao J."/>
            <person name="Asan"/>
            <person name="Wu Z."/>
            <person name="Zhang J."/>
            <person name="Cai Q."/>
            <person name="Bai Y."/>
            <person name="Zhao B."/>
            <person name="Han Y."/>
            <person name="Li Y."/>
            <person name="Li X."/>
            <person name="Wang S."/>
            <person name="Shi Q."/>
            <person name="Liu S."/>
            <person name="Cho W.K."/>
            <person name="Kim J.Y."/>
            <person name="Xu Y."/>
            <person name="Heller-Uszynska K."/>
            <person name="Miao H."/>
            <person name="Cheng Z."/>
            <person name="Zhang S."/>
            <person name="Wu J."/>
            <person name="Yang Y."/>
            <person name="Kang H."/>
            <person name="Li M."/>
            <person name="Liang H."/>
            <person name="Ren X."/>
            <person name="Shi Z."/>
            <person name="Wen M."/>
            <person name="Jian M."/>
            <person name="Yang H."/>
            <person name="Zhang G."/>
            <person name="Yang Z."/>
            <person name="Chen R."/>
            <person name="Liu S."/>
            <person name="Li J."/>
            <person name="Ma L."/>
            <person name="Liu H."/>
            <person name="Zhou Y."/>
            <person name="Zhao J."/>
            <person name="Fang X."/>
            <person name="Li G."/>
            <person name="Fang L."/>
            <person name="Li Y."/>
            <person name="Liu D."/>
            <person name="Zheng H."/>
            <person name="Zhang Y."/>
            <person name="Qin N."/>
            <person name="Li Z."/>
            <person name="Yang G."/>
            <person name="Yang S."/>
            <person name="Bolund L."/>
            <person name="Kristiansen K."/>
            <person name="Zheng H."/>
            <person name="Li S."/>
            <person name="Zhang X."/>
            <person name="Yang H."/>
            <person name="Wang J."/>
            <person name="Sun R."/>
            <person name="Zhang B."/>
            <person name="Jiang S."/>
            <person name="Wang J."/>
            <person name="Du Y."/>
            <person name="Li S."/>
        </authorList>
    </citation>
    <scope>NUCLEOTIDE SEQUENCE [LARGE SCALE GENOMIC DNA]</scope>
    <source>
        <strain evidence="3">cv. 9930</strain>
    </source>
</reference>
<reference evidence="2 3" key="4">
    <citation type="journal article" date="2011" name="BMC Genomics">
        <title>RNA-Seq improves annotation of protein-coding genes in the cucumber genome.</title>
        <authorList>
            <person name="Li Z."/>
            <person name="Zhang Z."/>
            <person name="Yan P."/>
            <person name="Huang S."/>
            <person name="Fei Z."/>
            <person name="Lin K."/>
        </authorList>
    </citation>
    <scope>NUCLEOTIDE SEQUENCE [LARGE SCALE GENOMIC DNA]</scope>
    <source>
        <strain evidence="3">cv. 9930</strain>
    </source>
</reference>
<protein>
    <submittedName>
        <fullName evidence="2">Uncharacterized protein</fullName>
    </submittedName>
</protein>